<dbReference type="Pfam" id="PF13560">
    <property type="entry name" value="HTH_31"/>
    <property type="match status" value="1"/>
</dbReference>
<reference evidence="3" key="1">
    <citation type="journal article" date="2019" name="Int. J. Syst. Evol. Microbiol.">
        <title>The Global Catalogue of Microorganisms (GCM) 10K type strain sequencing project: providing services to taxonomists for standard genome sequencing and annotation.</title>
        <authorList>
            <consortium name="The Broad Institute Genomics Platform"/>
            <consortium name="The Broad Institute Genome Sequencing Center for Infectious Disease"/>
            <person name="Wu L."/>
            <person name="Ma J."/>
        </authorList>
    </citation>
    <scope>NUCLEOTIDE SEQUENCE [LARGE SCALE GENOMIC DNA]</scope>
    <source>
        <strain evidence="3">TBRC 1826</strain>
    </source>
</reference>
<comment type="caution">
    <text evidence="2">The sequence shown here is derived from an EMBL/GenBank/DDBJ whole genome shotgun (WGS) entry which is preliminary data.</text>
</comment>
<accession>A0ABV8FRA7</accession>
<organism evidence="2 3">
    <name type="scientific">Nocardiopsis sediminis</name>
    <dbReference type="NCBI Taxonomy" id="1778267"/>
    <lineage>
        <taxon>Bacteria</taxon>
        <taxon>Bacillati</taxon>
        <taxon>Actinomycetota</taxon>
        <taxon>Actinomycetes</taxon>
        <taxon>Streptosporangiales</taxon>
        <taxon>Nocardiopsidaceae</taxon>
        <taxon>Nocardiopsis</taxon>
    </lineage>
</organism>
<evidence type="ECO:0000313" key="3">
    <source>
        <dbReference type="Proteomes" id="UP001595847"/>
    </source>
</evidence>
<dbReference type="PROSITE" id="PS50943">
    <property type="entry name" value="HTH_CROC1"/>
    <property type="match status" value="1"/>
</dbReference>
<dbReference type="InterPro" id="IPR010982">
    <property type="entry name" value="Lambda_DNA-bd_dom_sf"/>
</dbReference>
<evidence type="ECO:0000313" key="2">
    <source>
        <dbReference type="EMBL" id="MFC3997853.1"/>
    </source>
</evidence>
<dbReference type="RefSeq" id="WP_378535186.1">
    <property type="nucleotide sequence ID" value="NZ_JBHSBH010000012.1"/>
</dbReference>
<dbReference type="InterPro" id="IPR001387">
    <property type="entry name" value="Cro/C1-type_HTH"/>
</dbReference>
<dbReference type="Proteomes" id="UP001595847">
    <property type="component" value="Unassembled WGS sequence"/>
</dbReference>
<dbReference type="EMBL" id="JBHSBH010000012">
    <property type="protein sequence ID" value="MFC3997853.1"/>
    <property type="molecule type" value="Genomic_DNA"/>
</dbReference>
<evidence type="ECO:0000259" key="1">
    <source>
        <dbReference type="PROSITE" id="PS50943"/>
    </source>
</evidence>
<name>A0ABV8FRA7_9ACTN</name>
<gene>
    <name evidence="2" type="ORF">ACFOVU_18100</name>
</gene>
<dbReference type="CDD" id="cd00093">
    <property type="entry name" value="HTH_XRE"/>
    <property type="match status" value="1"/>
</dbReference>
<dbReference type="SUPFAM" id="SSF47413">
    <property type="entry name" value="lambda repressor-like DNA-binding domains"/>
    <property type="match status" value="1"/>
</dbReference>
<protein>
    <submittedName>
        <fullName evidence="2">Helix-turn-helix domain-containing protein</fullName>
    </submittedName>
</protein>
<dbReference type="Gene3D" id="1.10.260.40">
    <property type="entry name" value="lambda repressor-like DNA-binding domains"/>
    <property type="match status" value="1"/>
</dbReference>
<feature type="domain" description="HTH cro/C1-type" evidence="1">
    <location>
        <begin position="58"/>
        <end position="102"/>
    </location>
</feature>
<sequence length="485" mass="51842">MAKGETTKRDREALMPGRALDPIGIPAWAWDREETRRLLIARDVSGLLSFAQRYGGASQTRLAAATGIAQGRVSEILNGRKSVTAFEVFERIADGLDMPDQSRMLFGLAPKNLAVLTGGGSPIARSGLVPPPSVEVGAREDSVRRREFVGLAGAAVFQVATGPGPELDAIATALTRYGGVRTGPPPQLPSVASLAKAVSAAKSGYQACHYAEVARRIPSLLERLSDATRHLEGEDRRKAHVLQAEAYHVAASVLLKSGDKGLAWIAADRSIQAAERSENPTTIGASSRVLTRALMRDRHYGAATELATSMAERVDSATDRATPDSLSVYGALLLSGAVAAARRGNRGQTTSLLDEAETAGGRLGGDHNHQWTAFGPTNVLLHRVSTAVELGDAGSAIDYARQVRLNDVDVMERKVTLFVDAARAYSQWGKVDRAYEALVSAEHLASEELRTRPAVHELISHLEARASGHLKYNITDLAERAGVTR</sequence>
<keyword evidence="3" id="KW-1185">Reference proteome</keyword>
<proteinExistence type="predicted"/>